<evidence type="ECO:0000313" key="4">
    <source>
        <dbReference type="Proteomes" id="UP000471633"/>
    </source>
</evidence>
<evidence type="ECO:0000313" key="3">
    <source>
        <dbReference type="EMBL" id="KAH9585606.1"/>
    </source>
</evidence>
<dbReference type="InterPro" id="IPR043154">
    <property type="entry name" value="Sec-1-like_dom1"/>
</dbReference>
<comment type="caution">
    <text evidence="3">The sequence shown here is derived from an EMBL/GenBank/DDBJ whole genome shotgun (WGS) entry which is preliminary data.</text>
</comment>
<dbReference type="InterPro" id="IPR027482">
    <property type="entry name" value="Sec1-like_dom2"/>
</dbReference>
<reference evidence="3" key="4">
    <citation type="journal article" date="2022" name="PLoS Pathog.">
        <title>Chromosome-level genome of Schistosoma haematobium underpins genome-wide explorations of molecular variation.</title>
        <authorList>
            <person name="Stroehlein A.J."/>
            <person name="Korhonen P.K."/>
            <person name="Lee V.V."/>
            <person name="Ralph S.A."/>
            <person name="Mentink-Kane M."/>
            <person name="You H."/>
            <person name="McManus D.P."/>
            <person name="Tchuente L.T."/>
            <person name="Stothard J.R."/>
            <person name="Kaur P."/>
            <person name="Dudchenko O."/>
            <person name="Aiden E.L."/>
            <person name="Yang B."/>
            <person name="Yang H."/>
            <person name="Emery A.M."/>
            <person name="Webster B.L."/>
            <person name="Brindley P.J."/>
            <person name="Rollinson D."/>
            <person name="Chang B.C.H."/>
            <person name="Gasser R.B."/>
            <person name="Young N.D."/>
        </authorList>
    </citation>
    <scope>NUCLEOTIDE SEQUENCE</scope>
</reference>
<comment type="similarity">
    <text evidence="1">Belongs to the STXBP/unc-18/SEC1 family.</text>
</comment>
<reference evidence="3" key="3">
    <citation type="submission" date="2021-06" db="EMBL/GenBank/DDBJ databases">
        <title>Chromosome-level genome assembly for S. haematobium.</title>
        <authorList>
            <person name="Stroehlein A.J."/>
        </authorList>
    </citation>
    <scope>NUCLEOTIDE SEQUENCE</scope>
</reference>
<dbReference type="GO" id="GO:0016192">
    <property type="term" value="P:vesicle-mediated transport"/>
    <property type="evidence" value="ECO:0007669"/>
    <property type="project" value="InterPro"/>
</dbReference>
<dbReference type="InterPro" id="IPR043127">
    <property type="entry name" value="Sec-1-like_dom3a"/>
</dbReference>
<dbReference type="Gene3D" id="3.40.50.2060">
    <property type="match status" value="1"/>
</dbReference>
<proteinExistence type="inferred from homology"/>
<dbReference type="Gene3D" id="1.25.40.60">
    <property type="match status" value="1"/>
</dbReference>
<dbReference type="CTD" id="75577576"/>
<dbReference type="Pfam" id="PF00995">
    <property type="entry name" value="Sec1"/>
    <property type="match status" value="1"/>
</dbReference>
<feature type="region of interest" description="Disordered" evidence="2">
    <location>
        <begin position="590"/>
        <end position="615"/>
    </location>
</feature>
<dbReference type="AlphaFoldDB" id="A0A922LIT5"/>
<gene>
    <name evidence="3" type="primary">STXBP1_1</name>
    <name evidence="3" type="ORF">MS3_00006806</name>
</gene>
<dbReference type="Gene3D" id="3.40.50.1910">
    <property type="match status" value="1"/>
</dbReference>
<name>A0A922LIT5_SCHHA</name>
<dbReference type="PANTHER" id="PTHR11679">
    <property type="entry name" value="VESICLE PROTEIN SORTING-ASSOCIATED"/>
    <property type="match status" value="1"/>
</dbReference>
<reference evidence="3" key="1">
    <citation type="journal article" date="2012" name="Nat. Genet.">
        <title>Whole-genome sequence of Schistosoma haematobium.</title>
        <authorList>
            <person name="Young N.D."/>
            <person name="Jex A.R."/>
            <person name="Li B."/>
            <person name="Liu S."/>
            <person name="Yang L."/>
            <person name="Xiong Z."/>
            <person name="Li Y."/>
            <person name="Cantacessi C."/>
            <person name="Hall R.S."/>
            <person name="Xu X."/>
            <person name="Chen F."/>
            <person name="Wu X."/>
            <person name="Zerlotini A."/>
            <person name="Oliveira G."/>
            <person name="Hofmann A."/>
            <person name="Zhang G."/>
            <person name="Fang X."/>
            <person name="Kang Y."/>
            <person name="Campbell B.E."/>
            <person name="Loukas A."/>
            <person name="Ranganathan S."/>
            <person name="Rollinson D."/>
            <person name="Rinaldi G."/>
            <person name="Brindley P.J."/>
            <person name="Yang H."/>
            <person name="Wang J."/>
            <person name="Wang J."/>
            <person name="Gasser R.B."/>
        </authorList>
    </citation>
    <scope>NUCLEOTIDE SEQUENCE</scope>
</reference>
<dbReference type="Gene3D" id="3.90.830.10">
    <property type="entry name" value="Syntaxin Binding Protein 1, Chain A, domain 2"/>
    <property type="match status" value="1"/>
</dbReference>
<dbReference type="InterPro" id="IPR001619">
    <property type="entry name" value="Sec1-like"/>
</dbReference>
<accession>A0A922LIT5</accession>
<evidence type="ECO:0000256" key="2">
    <source>
        <dbReference type="SAM" id="MobiDB-lite"/>
    </source>
</evidence>
<organism evidence="3 4">
    <name type="scientific">Schistosoma haematobium</name>
    <name type="common">Blood fluke</name>
    <dbReference type="NCBI Taxonomy" id="6185"/>
    <lineage>
        <taxon>Eukaryota</taxon>
        <taxon>Metazoa</taxon>
        <taxon>Spiralia</taxon>
        <taxon>Lophotrochozoa</taxon>
        <taxon>Platyhelminthes</taxon>
        <taxon>Trematoda</taxon>
        <taxon>Digenea</taxon>
        <taxon>Strigeidida</taxon>
        <taxon>Schistosomatoidea</taxon>
        <taxon>Schistosomatidae</taxon>
        <taxon>Schistosoma</taxon>
    </lineage>
</organism>
<sequence length="733" mass="82032">MSMISEVGSSLRKYVFEKLSKTPGWKVLIMDDAATRVLSSCFKMQDITEYGVTLVESLNCKRQKLNMHAIYIMRPRRAVSQSVSVIFLKEIELLLQDFPESNPTYSAAHVFFLSSCPNDLLNQIIASQAVRRIMNMIQLSVDFIPLESHLYSLEATESAQLYFLPSDIVHDKLSRIDQIAEQLASVCITLQEYPKICYQKTESNLELARLVQVKLDTYKSDNPILGQGSHKDQSLLLIVDRSLDPVTPLLHELTLQAMCYDLLTVEENTIEYSGNRKANVADGDALWKEFRHQHVADVTRALPQRVREFAESKKQFVEFEEANLDNVPSKEDTNKNTVDIRDLSDLIKRMPQYQTESASYAAAYHIVETCMATFKKGVDKLCEIEQDLVMGENAKGEPITDPMRVLVDIFKYDFTTVEERLRLLLIFTLIKEGFAETHLDKLLDCAQVARSFKPLFASLSFIMNAQLIQSDPVTISLPNQTNVPQYQLGRCVSLLRLPPIPKVSQLLQTYLPVKKKRVDRVNASSYALSRWTPYILDIMEQAISGKLDKSRFGFVVAKGIKDVFGLGNAVDTSSKDFKKPSARFHASGVLSAGPSASVRSSSPNPGSDRNTAASSMTEHCGPRLIVFVVGGFTLSEARVGYQLTQRCKETRLAASDKNTNKINTPTTENISTIPGGGVGWNWEVVLGGTHLLTPKIFLDNLEGIAKIIMPPVSSTPIPESVLRRVSIMNPFRG</sequence>
<keyword evidence="4" id="KW-1185">Reference proteome</keyword>
<reference evidence="3" key="2">
    <citation type="journal article" date="2019" name="Gigascience">
        <title>High-quality Schistosoma haematobium genome achieved by single-molecule and long-range sequencing.</title>
        <authorList>
            <person name="Stroehlein A.J."/>
            <person name="Korhonen P.K."/>
            <person name="Chong T.M."/>
            <person name="Lim Y.L."/>
            <person name="Chan K.G."/>
            <person name="Webster B."/>
            <person name="Rollinson D."/>
            <person name="Brindley P.J."/>
            <person name="Gasser R.B."/>
            <person name="Young N.D."/>
        </authorList>
    </citation>
    <scope>NUCLEOTIDE SEQUENCE</scope>
</reference>
<dbReference type="InterPro" id="IPR036045">
    <property type="entry name" value="Sec1-like_sf"/>
</dbReference>
<dbReference type="PIRSF" id="PIRSF005715">
    <property type="entry name" value="VPS45_Sec1"/>
    <property type="match status" value="1"/>
</dbReference>
<feature type="compositionally biased region" description="Low complexity" evidence="2">
    <location>
        <begin position="591"/>
        <end position="607"/>
    </location>
</feature>
<protein>
    <submittedName>
        <fullName evidence="3">Syntaxin-binding protein 1, variant 3</fullName>
    </submittedName>
</protein>
<evidence type="ECO:0000256" key="1">
    <source>
        <dbReference type="ARBA" id="ARBA00009884"/>
    </source>
</evidence>
<dbReference type="RefSeq" id="XP_051068221.1">
    <property type="nucleotide sequence ID" value="XM_051215040.1"/>
</dbReference>
<dbReference type="Proteomes" id="UP000471633">
    <property type="component" value="Unassembled WGS sequence"/>
</dbReference>
<dbReference type="SUPFAM" id="SSF56815">
    <property type="entry name" value="Sec1/munc18-like (SM) proteins"/>
    <property type="match status" value="1"/>
</dbReference>
<dbReference type="EMBL" id="AMPZ03000004">
    <property type="protein sequence ID" value="KAH9585606.1"/>
    <property type="molecule type" value="Genomic_DNA"/>
</dbReference>
<dbReference type="GeneID" id="75577576"/>